<feature type="transmembrane region" description="Helical" evidence="1">
    <location>
        <begin position="12"/>
        <end position="33"/>
    </location>
</feature>
<dbReference type="InterPro" id="IPR012902">
    <property type="entry name" value="N_methyl_site"/>
</dbReference>
<keyword evidence="1" id="KW-0472">Membrane</keyword>
<evidence type="ECO:0000313" key="3">
    <source>
        <dbReference type="Proteomes" id="UP000228621"/>
    </source>
</evidence>
<name>A0A2A5JSW9_PSEO7</name>
<dbReference type="RefSeq" id="WP_099641333.1">
    <property type="nucleotide sequence ID" value="NZ_JAQPZX010000004.1"/>
</dbReference>
<dbReference type="GO" id="GO:0043683">
    <property type="term" value="P:type IV pilus assembly"/>
    <property type="evidence" value="ECO:0007669"/>
    <property type="project" value="InterPro"/>
</dbReference>
<sequence>MKQASGFTLLEIMIAMFIGVMLLGGVIATYIGMKATTNDTMQIGELQEKGRLALSIMRRDIEQVGFWGTFYDKGFSDTNQRAPANPGNDCSGGINNGSFPNNEPANFRPIWATFTTNSNALGCITRATAQSEVLQVKFLEGNPVETVGLIPDAAAIQASRYYFIAQQEQAEFIAGNNIGDMPSVNATLWPYSHHVYYISEEQQIINNRTITIPVLRRQRLLVNGGMNDELVIEGIEQMRLVFGLDSDYDGRVDRYRHTANMSNADWGGTRGILTMQLFVLVRVLQPDPDFGVQTRTYTLGNDPDRRELTYTDAIRRTVFSTTISMYNMGGSAWEM</sequence>
<dbReference type="AlphaFoldDB" id="A0A2A5JSW9"/>
<dbReference type="NCBIfam" id="TIGR02532">
    <property type="entry name" value="IV_pilin_GFxxxE"/>
    <property type="match status" value="1"/>
</dbReference>
<dbReference type="InterPro" id="IPR032092">
    <property type="entry name" value="PilW"/>
</dbReference>
<evidence type="ECO:0000313" key="2">
    <source>
        <dbReference type="EMBL" id="PCK32553.1"/>
    </source>
</evidence>
<evidence type="ECO:0000256" key="1">
    <source>
        <dbReference type="SAM" id="Phobius"/>
    </source>
</evidence>
<accession>A0A2A5JSW9</accession>
<keyword evidence="3" id="KW-1185">Reference proteome</keyword>
<organism evidence="2 3">
    <name type="scientific">Pseudoalteromonas piscicida</name>
    <dbReference type="NCBI Taxonomy" id="43662"/>
    <lineage>
        <taxon>Bacteria</taxon>
        <taxon>Pseudomonadati</taxon>
        <taxon>Pseudomonadota</taxon>
        <taxon>Gammaproteobacteria</taxon>
        <taxon>Alteromonadales</taxon>
        <taxon>Pseudoalteromonadaceae</taxon>
        <taxon>Pseudoalteromonas</taxon>
    </lineage>
</organism>
<proteinExistence type="predicted"/>
<reference evidence="3" key="1">
    <citation type="journal article" date="2019" name="Genome Announc.">
        <title>Draft Genome Sequence of Pseudoalteromonas piscicida Strain 36Y ROTHPW, an Hypersaline Seawater Isolate from the South Coast of Sonora, Mexico.</title>
        <authorList>
            <person name="Sanchez-Diaz R."/>
            <person name="Molina-Garza Z.J."/>
            <person name="Cruz-Suarez L.E."/>
            <person name="Selvin J."/>
            <person name="Kiran G.S."/>
            <person name="Ibarra-Gamez J.C."/>
            <person name="Gomez-Gil B."/>
            <person name="Galaviz-Silva L."/>
        </authorList>
    </citation>
    <scope>NUCLEOTIDE SEQUENCE [LARGE SCALE GENOMIC DNA]</scope>
    <source>
        <strain evidence="3">36Y_RITHPW</strain>
    </source>
</reference>
<keyword evidence="1" id="KW-0812">Transmembrane</keyword>
<dbReference type="PROSITE" id="PS00409">
    <property type="entry name" value="PROKAR_NTER_METHYL"/>
    <property type="match status" value="1"/>
</dbReference>
<keyword evidence="1" id="KW-1133">Transmembrane helix</keyword>
<protein>
    <submittedName>
        <fullName evidence="2">Pilus assembly protein PilW</fullName>
    </submittedName>
</protein>
<gene>
    <name evidence="2" type="ORF">CEX98_06695</name>
</gene>
<dbReference type="Pfam" id="PF07963">
    <property type="entry name" value="N_methyl"/>
    <property type="match status" value="1"/>
</dbReference>
<dbReference type="EMBL" id="NKHF01000028">
    <property type="protein sequence ID" value="PCK32553.1"/>
    <property type="molecule type" value="Genomic_DNA"/>
</dbReference>
<dbReference type="Pfam" id="PF16074">
    <property type="entry name" value="PilW"/>
    <property type="match status" value="1"/>
</dbReference>
<dbReference type="OrthoDB" id="5296662at2"/>
<dbReference type="Proteomes" id="UP000228621">
    <property type="component" value="Unassembled WGS sequence"/>
</dbReference>
<comment type="caution">
    <text evidence="2">The sequence shown here is derived from an EMBL/GenBank/DDBJ whole genome shotgun (WGS) entry which is preliminary data.</text>
</comment>